<name>A0A2G6K8T4_9BACT</name>
<dbReference type="EMBL" id="PDSK01000118">
    <property type="protein sequence ID" value="PIE32074.1"/>
    <property type="molecule type" value="Genomic_DNA"/>
</dbReference>
<reference evidence="1 2" key="1">
    <citation type="submission" date="2017-10" db="EMBL/GenBank/DDBJ databases">
        <title>Novel microbial diversity and functional potential in the marine mammal oral microbiome.</title>
        <authorList>
            <person name="Dudek N.K."/>
            <person name="Sun C.L."/>
            <person name="Burstein D."/>
            <person name="Kantor R.S."/>
            <person name="Aliaga Goltsman D.S."/>
            <person name="Bik E.M."/>
            <person name="Thomas B.C."/>
            <person name="Banfield J.F."/>
            <person name="Relman D.A."/>
        </authorList>
    </citation>
    <scope>NUCLEOTIDE SEQUENCE [LARGE SCALE GENOMIC DNA]</scope>
    <source>
        <strain evidence="1">DOLJORAL78_47_16</strain>
    </source>
</reference>
<organism evidence="1 2">
    <name type="scientific">candidate division KSB3 bacterium</name>
    <dbReference type="NCBI Taxonomy" id="2044937"/>
    <lineage>
        <taxon>Bacteria</taxon>
        <taxon>candidate division KSB3</taxon>
    </lineage>
</organism>
<evidence type="ECO:0000313" key="2">
    <source>
        <dbReference type="Proteomes" id="UP000230821"/>
    </source>
</evidence>
<evidence type="ECO:0000313" key="1">
    <source>
        <dbReference type="EMBL" id="PIE32074.1"/>
    </source>
</evidence>
<accession>A0A2G6K8T4</accession>
<sequence>MAFLLNERVDLEAVLGNIIVSTNAALFRTEDIVVPNSPPIAGEYFQQIRVYQRFHRCAAAIRRLLPGISRKIAHTNLLVILSSREPSNIFIVT</sequence>
<comment type="caution">
    <text evidence="1">The sequence shown here is derived from an EMBL/GenBank/DDBJ whole genome shotgun (WGS) entry which is preliminary data.</text>
</comment>
<dbReference type="Proteomes" id="UP000230821">
    <property type="component" value="Unassembled WGS sequence"/>
</dbReference>
<protein>
    <submittedName>
        <fullName evidence="1">Uncharacterized protein</fullName>
    </submittedName>
</protein>
<proteinExistence type="predicted"/>
<dbReference type="AlphaFoldDB" id="A0A2G6K8T4"/>
<gene>
    <name evidence="1" type="ORF">CSA56_16540</name>
</gene>